<keyword evidence="4" id="KW-1185">Reference proteome</keyword>
<feature type="compositionally biased region" description="Low complexity" evidence="1">
    <location>
        <begin position="381"/>
        <end position="395"/>
    </location>
</feature>
<protein>
    <submittedName>
        <fullName evidence="3">Uncharacterized protein</fullName>
    </submittedName>
</protein>
<keyword evidence="2" id="KW-0472">Membrane</keyword>
<sequence length="443" mass="47660">MVDHAYWNDPEITAKCTQVAQTISWLFAGATLYDFVLQAPFDWSILTGKRQRRWPQLAFFGCKILFIAYMVINFVVVFGTKKMNCQAAFDVLEFLMGAVVISCSLLLACRTVCVYNGTARTVVTTIICVFAAGLVAAWMEGVTAIQGQWTPGASSWGEGACAWAGVKSTYWVKYVITIVFDFVVLVLTTVGIVRMSGGSRIGEILIRHGLIYFVLTLLANLVVTILTALQLSPTMSLSMAVPQSSICTIASTRLYVMLAEEATPRTNSGVTSSQLSSGTGNKIASFFRSGNTSSPTSGNFSTKRKSGVIDLGATNMKLGSDHRSPNSATSSEDLEKSQTLSQNTVHIEQSRRVDVDVLPNHLVGHPFQSGASLPQTSSDINNGSRNGSSAGSSNASDHHADDDVEASAAHRRGQHSQSTNGADHAQLMAAYPRLLANSRKPPQ</sequence>
<feature type="transmembrane region" description="Helical" evidence="2">
    <location>
        <begin position="91"/>
        <end position="109"/>
    </location>
</feature>
<name>A0A316YSJ1_9BASI</name>
<gene>
    <name evidence="3" type="ORF">FA10DRAFT_265633</name>
</gene>
<feature type="compositionally biased region" description="Polar residues" evidence="1">
    <location>
        <begin position="286"/>
        <end position="301"/>
    </location>
</feature>
<dbReference type="AlphaFoldDB" id="A0A316YSJ1"/>
<dbReference type="Proteomes" id="UP000245768">
    <property type="component" value="Unassembled WGS sequence"/>
</dbReference>
<feature type="region of interest" description="Disordered" evidence="1">
    <location>
        <begin position="365"/>
        <end position="443"/>
    </location>
</feature>
<feature type="compositionally biased region" description="Polar residues" evidence="1">
    <location>
        <begin position="369"/>
        <end position="380"/>
    </location>
</feature>
<proteinExistence type="predicted"/>
<dbReference type="EMBL" id="KZ819635">
    <property type="protein sequence ID" value="PWN91794.1"/>
    <property type="molecule type" value="Genomic_DNA"/>
</dbReference>
<evidence type="ECO:0000256" key="1">
    <source>
        <dbReference type="SAM" id="MobiDB-lite"/>
    </source>
</evidence>
<accession>A0A316YSJ1</accession>
<keyword evidence="2" id="KW-0812">Transmembrane</keyword>
<organism evidence="3 4">
    <name type="scientific">Acaromyces ingoldii</name>
    <dbReference type="NCBI Taxonomy" id="215250"/>
    <lineage>
        <taxon>Eukaryota</taxon>
        <taxon>Fungi</taxon>
        <taxon>Dikarya</taxon>
        <taxon>Basidiomycota</taxon>
        <taxon>Ustilaginomycotina</taxon>
        <taxon>Exobasidiomycetes</taxon>
        <taxon>Exobasidiales</taxon>
        <taxon>Cryptobasidiaceae</taxon>
        <taxon>Acaromyces</taxon>
    </lineage>
</organism>
<feature type="transmembrane region" description="Helical" evidence="2">
    <location>
        <begin position="57"/>
        <end position="79"/>
    </location>
</feature>
<feature type="transmembrane region" description="Helical" evidence="2">
    <location>
        <begin position="174"/>
        <end position="197"/>
    </location>
</feature>
<feature type="transmembrane region" description="Helical" evidence="2">
    <location>
        <begin position="209"/>
        <end position="229"/>
    </location>
</feature>
<dbReference type="OrthoDB" id="3197626at2759"/>
<feature type="region of interest" description="Disordered" evidence="1">
    <location>
        <begin position="286"/>
        <end position="348"/>
    </location>
</feature>
<feature type="compositionally biased region" description="Polar residues" evidence="1">
    <location>
        <begin position="325"/>
        <end position="347"/>
    </location>
</feature>
<evidence type="ECO:0000313" key="3">
    <source>
        <dbReference type="EMBL" id="PWN91794.1"/>
    </source>
</evidence>
<reference evidence="3 4" key="1">
    <citation type="journal article" date="2018" name="Mol. Biol. Evol.">
        <title>Broad Genomic Sampling Reveals a Smut Pathogenic Ancestry of the Fungal Clade Ustilaginomycotina.</title>
        <authorList>
            <person name="Kijpornyongpan T."/>
            <person name="Mondo S.J."/>
            <person name="Barry K."/>
            <person name="Sandor L."/>
            <person name="Lee J."/>
            <person name="Lipzen A."/>
            <person name="Pangilinan J."/>
            <person name="LaButti K."/>
            <person name="Hainaut M."/>
            <person name="Henrissat B."/>
            <person name="Grigoriev I.V."/>
            <person name="Spatafora J.W."/>
            <person name="Aime M.C."/>
        </authorList>
    </citation>
    <scope>NUCLEOTIDE SEQUENCE [LARGE SCALE GENOMIC DNA]</scope>
    <source>
        <strain evidence="3 4">MCA 4198</strain>
    </source>
</reference>
<evidence type="ECO:0000313" key="4">
    <source>
        <dbReference type="Proteomes" id="UP000245768"/>
    </source>
</evidence>
<feature type="transmembrane region" description="Helical" evidence="2">
    <location>
        <begin position="121"/>
        <end position="139"/>
    </location>
</feature>
<evidence type="ECO:0000256" key="2">
    <source>
        <dbReference type="SAM" id="Phobius"/>
    </source>
</evidence>
<dbReference type="GeneID" id="37043060"/>
<dbReference type="InParanoid" id="A0A316YSJ1"/>
<keyword evidence="2" id="KW-1133">Transmembrane helix</keyword>
<dbReference type="RefSeq" id="XP_025378992.1">
    <property type="nucleotide sequence ID" value="XM_025521144.1"/>
</dbReference>